<name>A0A8J2TX21_9MICO</name>
<gene>
    <name evidence="2" type="ORF">GCM10011333_11770</name>
</gene>
<evidence type="ECO:0000313" key="2">
    <source>
        <dbReference type="EMBL" id="GGA10616.1"/>
    </source>
</evidence>
<comment type="caution">
    <text evidence="2">The sequence shown here is derived from an EMBL/GenBank/DDBJ whole genome shotgun (WGS) entry which is preliminary data.</text>
</comment>
<organism evidence="2 3">
    <name type="scientific">Sediminivirga luteola</name>
    <dbReference type="NCBI Taxonomy" id="1774748"/>
    <lineage>
        <taxon>Bacteria</taxon>
        <taxon>Bacillati</taxon>
        <taxon>Actinomycetota</taxon>
        <taxon>Actinomycetes</taxon>
        <taxon>Micrococcales</taxon>
        <taxon>Brevibacteriaceae</taxon>
        <taxon>Sediminivirga</taxon>
    </lineage>
</organism>
<dbReference type="InterPro" id="IPR029432">
    <property type="entry name" value="Gp28/Gp37-like_dom"/>
</dbReference>
<evidence type="ECO:0000259" key="1">
    <source>
        <dbReference type="Pfam" id="PF14594"/>
    </source>
</evidence>
<feature type="domain" description="Gp28/Gp37-like" evidence="1">
    <location>
        <begin position="6"/>
        <end position="333"/>
    </location>
</feature>
<dbReference type="Proteomes" id="UP000616114">
    <property type="component" value="Unassembled WGS sequence"/>
</dbReference>
<proteinExistence type="predicted"/>
<protein>
    <recommendedName>
        <fullName evidence="1">Gp28/Gp37-like domain-containing protein</fullName>
    </recommendedName>
</protein>
<dbReference type="EMBL" id="BMFY01000004">
    <property type="protein sequence ID" value="GGA10616.1"/>
    <property type="molecule type" value="Genomic_DNA"/>
</dbReference>
<dbReference type="Pfam" id="PF14594">
    <property type="entry name" value="Sipho_Gp37"/>
    <property type="match status" value="1"/>
</dbReference>
<sequence>MRILMRDPTLQTRGPLPYTEARVVMRCNGVHAWEVTVNANSRQWERWRDGWGIVLIEDGVLLSGPAHEITYHADGRSKSRTVTLRGLSEMRHLEGSLVIPDPQSPTGQGAAWTANGPAETVLHRLVREQIGPDAPDFYRVPGLVMEPDRGRGEPVSMSARFTNLLDEVQEQLTAGGLVMDIVQDGRQLVTRFRAPKDLTRRVKLSRVNGGVGEYTLTRTAPTVTEAIAGGQGEGSARVLYRQAVDPGPWGLRTTVFLDRGSSSRSEELQQAVRTALEEGQETASVTFEARSLPHRRFGRDFHLGDRITVDLDHPVTEPVQIAELHWDHTGRTEKLQVGPVADETQLNQASGRLVEWARAASKQLRELQTR</sequence>
<accession>A0A8J2TX21</accession>
<reference evidence="2" key="2">
    <citation type="submission" date="2020-09" db="EMBL/GenBank/DDBJ databases">
        <authorList>
            <person name="Sun Q."/>
            <person name="Zhou Y."/>
        </authorList>
    </citation>
    <scope>NUCLEOTIDE SEQUENCE</scope>
    <source>
        <strain evidence="2">CGMCC 1.12785</strain>
    </source>
</reference>
<keyword evidence="3" id="KW-1185">Reference proteome</keyword>
<reference evidence="2" key="1">
    <citation type="journal article" date="2014" name="Int. J. Syst. Evol. Microbiol.">
        <title>Complete genome sequence of Corynebacterium casei LMG S-19264T (=DSM 44701T), isolated from a smear-ripened cheese.</title>
        <authorList>
            <consortium name="US DOE Joint Genome Institute (JGI-PGF)"/>
            <person name="Walter F."/>
            <person name="Albersmeier A."/>
            <person name="Kalinowski J."/>
            <person name="Ruckert C."/>
        </authorList>
    </citation>
    <scope>NUCLEOTIDE SEQUENCE</scope>
    <source>
        <strain evidence="2">CGMCC 1.12785</strain>
    </source>
</reference>
<evidence type="ECO:0000313" key="3">
    <source>
        <dbReference type="Proteomes" id="UP000616114"/>
    </source>
</evidence>
<dbReference type="AlphaFoldDB" id="A0A8J2TX21"/>